<dbReference type="PROSITE" id="PS50110">
    <property type="entry name" value="RESPONSE_REGULATORY"/>
    <property type="match status" value="1"/>
</dbReference>
<feature type="domain" description="Histidine kinase" evidence="8">
    <location>
        <begin position="242"/>
        <end position="461"/>
    </location>
</feature>
<evidence type="ECO:0000256" key="5">
    <source>
        <dbReference type="ARBA" id="ARBA00022777"/>
    </source>
</evidence>
<protein>
    <recommendedName>
        <fullName evidence="2">histidine kinase</fullName>
        <ecNumber evidence="2">2.7.13.3</ecNumber>
    </recommendedName>
</protein>
<dbReference type="GO" id="GO:0005524">
    <property type="term" value="F:ATP binding"/>
    <property type="evidence" value="ECO:0007669"/>
    <property type="project" value="UniProtKB-KW"/>
</dbReference>
<dbReference type="PANTHER" id="PTHR43047">
    <property type="entry name" value="TWO-COMPONENT HISTIDINE PROTEIN KINASE"/>
    <property type="match status" value="1"/>
</dbReference>
<feature type="modified residue" description="4-aspartylphosphate" evidence="6">
    <location>
        <position position="530"/>
    </location>
</feature>
<evidence type="ECO:0000256" key="4">
    <source>
        <dbReference type="ARBA" id="ARBA00022679"/>
    </source>
</evidence>
<dbReference type="InterPro" id="IPR005467">
    <property type="entry name" value="His_kinase_dom"/>
</dbReference>
<evidence type="ECO:0000256" key="2">
    <source>
        <dbReference type="ARBA" id="ARBA00012438"/>
    </source>
</evidence>
<dbReference type="Pfam" id="PF00072">
    <property type="entry name" value="Response_reg"/>
    <property type="match status" value="1"/>
</dbReference>
<evidence type="ECO:0000256" key="1">
    <source>
        <dbReference type="ARBA" id="ARBA00000085"/>
    </source>
</evidence>
<feature type="transmembrane region" description="Helical" evidence="7">
    <location>
        <begin position="6"/>
        <end position="27"/>
    </location>
</feature>
<name>A0ABV6IS45_9PROT</name>
<feature type="transmembrane region" description="Helical" evidence="7">
    <location>
        <begin position="94"/>
        <end position="113"/>
    </location>
</feature>
<sequence>MLHTPTVLVLSFVLAATCGAILLGLWVQDRRHRAIASWGVGHLIGGMSLVLSALRPVLPGVLAIQGSNAVLAVSYGLIWAGARQFGGRSASPAVIGLGAMAWLAACQIPAFYGNIGARVLFMSLVATGYNLAAAWEFRRGRRENPVRSHPLIIGVLLANAAAYLLRIPFLLLQPIAAPVQGFPGTLWYDVLIILGTGLAVSTALMLVALVREREAQEAGAALRAARDAADRANAGKTRFLAQMSHELRTPLNGVLGLAQVLAQDPALTGEQRDRAAILEGAGHHLSALLNNVLDHSSIEAGRLEMVPVPTRLSALLDAVAGLTRAAADAKGVALRMDAAEDLPAGVLCDPLRVRQILHNLLGNAVKFTPPGGSVTLSVRWSDGGGLVLGVTDEGPGVPEEIRGRLFQDYTRGAREAAKGEGTGLGLAISAGLAQAMGGLIRFSTPPCGRGSLFEAWLPLAEAAPPPDAPLEIPPEAARLRVLVVDDLAVNRLVIRAMLEAAGHSVAEAPDGAAALAQIAMEPPHDVVLMDVLMPGMDGLETTRRIRALPGPAAGVRILAVSASALPEEVAACRAAGMDGFLDKPVDRRKLLLCLAEGGRAAA</sequence>
<feature type="domain" description="Response regulatory" evidence="9">
    <location>
        <begin position="480"/>
        <end position="598"/>
    </location>
</feature>
<dbReference type="CDD" id="cd00082">
    <property type="entry name" value="HisKA"/>
    <property type="match status" value="1"/>
</dbReference>
<gene>
    <name evidence="10" type="ORF">ACFFIC_12935</name>
</gene>
<dbReference type="InterPro" id="IPR004358">
    <property type="entry name" value="Sig_transdc_His_kin-like_C"/>
</dbReference>
<reference evidence="10 11" key="1">
    <citation type="submission" date="2024-09" db="EMBL/GenBank/DDBJ databases">
        <authorList>
            <person name="Sun Q."/>
            <person name="Mori K."/>
        </authorList>
    </citation>
    <scope>NUCLEOTIDE SEQUENCE [LARGE SCALE GENOMIC DNA]</scope>
    <source>
        <strain evidence="10 11">CCM 7468</strain>
    </source>
</reference>
<feature type="transmembrane region" description="Helical" evidence="7">
    <location>
        <begin position="186"/>
        <end position="210"/>
    </location>
</feature>
<keyword evidence="7" id="KW-1133">Transmembrane helix</keyword>
<dbReference type="Proteomes" id="UP001589789">
    <property type="component" value="Unassembled WGS sequence"/>
</dbReference>
<keyword evidence="7" id="KW-0812">Transmembrane</keyword>
<dbReference type="Pfam" id="PF02518">
    <property type="entry name" value="HATPase_c"/>
    <property type="match status" value="1"/>
</dbReference>
<dbReference type="SUPFAM" id="SSF52172">
    <property type="entry name" value="CheY-like"/>
    <property type="match status" value="1"/>
</dbReference>
<evidence type="ECO:0000259" key="9">
    <source>
        <dbReference type="PROSITE" id="PS50110"/>
    </source>
</evidence>
<dbReference type="EMBL" id="JBHLVZ010000033">
    <property type="protein sequence ID" value="MFC0386439.1"/>
    <property type="molecule type" value="Genomic_DNA"/>
</dbReference>
<feature type="transmembrane region" description="Helical" evidence="7">
    <location>
        <begin position="119"/>
        <end position="137"/>
    </location>
</feature>
<feature type="transmembrane region" description="Helical" evidence="7">
    <location>
        <begin position="34"/>
        <end position="54"/>
    </location>
</feature>
<dbReference type="RefSeq" id="WP_377050906.1">
    <property type="nucleotide sequence ID" value="NZ_JBHLVZ010000033.1"/>
</dbReference>
<keyword evidence="3 6" id="KW-0597">Phosphoprotein</keyword>
<dbReference type="Gene3D" id="3.40.50.2300">
    <property type="match status" value="1"/>
</dbReference>
<dbReference type="Pfam" id="PF00512">
    <property type="entry name" value="HisKA"/>
    <property type="match status" value="1"/>
</dbReference>
<keyword evidence="10" id="KW-0067">ATP-binding</keyword>
<dbReference type="EC" id="2.7.13.3" evidence="2"/>
<dbReference type="Gene3D" id="3.30.565.10">
    <property type="entry name" value="Histidine kinase-like ATPase, C-terminal domain"/>
    <property type="match status" value="1"/>
</dbReference>
<evidence type="ECO:0000256" key="6">
    <source>
        <dbReference type="PROSITE-ProRule" id="PRU00169"/>
    </source>
</evidence>
<comment type="caution">
    <text evidence="10">The sequence shown here is derived from an EMBL/GenBank/DDBJ whole genome shotgun (WGS) entry which is preliminary data.</text>
</comment>
<keyword evidence="5" id="KW-0418">Kinase</keyword>
<dbReference type="InterPro" id="IPR036890">
    <property type="entry name" value="HATPase_C_sf"/>
</dbReference>
<accession>A0ABV6IS45</accession>
<dbReference type="InterPro" id="IPR001789">
    <property type="entry name" value="Sig_transdc_resp-reg_receiver"/>
</dbReference>
<comment type="catalytic activity">
    <reaction evidence="1">
        <text>ATP + protein L-histidine = ADP + protein N-phospho-L-histidine.</text>
        <dbReference type="EC" id="2.7.13.3"/>
    </reaction>
</comment>
<dbReference type="SMART" id="SM00448">
    <property type="entry name" value="REC"/>
    <property type="match status" value="1"/>
</dbReference>
<dbReference type="SUPFAM" id="SSF47384">
    <property type="entry name" value="Homodimeric domain of signal transducing histidine kinase"/>
    <property type="match status" value="1"/>
</dbReference>
<organism evidence="10 11">
    <name type="scientific">Muricoccus vinaceus</name>
    <dbReference type="NCBI Taxonomy" id="424704"/>
    <lineage>
        <taxon>Bacteria</taxon>
        <taxon>Pseudomonadati</taxon>
        <taxon>Pseudomonadota</taxon>
        <taxon>Alphaproteobacteria</taxon>
        <taxon>Acetobacterales</taxon>
        <taxon>Roseomonadaceae</taxon>
        <taxon>Muricoccus</taxon>
    </lineage>
</organism>
<keyword evidence="7" id="KW-0472">Membrane</keyword>
<dbReference type="InterPro" id="IPR011006">
    <property type="entry name" value="CheY-like_superfamily"/>
</dbReference>
<feature type="transmembrane region" description="Helical" evidence="7">
    <location>
        <begin position="60"/>
        <end position="82"/>
    </location>
</feature>
<keyword evidence="11" id="KW-1185">Reference proteome</keyword>
<keyword evidence="4" id="KW-0808">Transferase</keyword>
<dbReference type="Gene3D" id="1.10.287.130">
    <property type="match status" value="1"/>
</dbReference>
<dbReference type="SMART" id="SM00387">
    <property type="entry name" value="HATPase_c"/>
    <property type="match status" value="1"/>
</dbReference>
<feature type="transmembrane region" description="Helical" evidence="7">
    <location>
        <begin position="149"/>
        <end position="166"/>
    </location>
</feature>
<dbReference type="PRINTS" id="PR00344">
    <property type="entry name" value="BCTRLSENSOR"/>
</dbReference>
<keyword evidence="10" id="KW-0547">Nucleotide-binding</keyword>
<dbReference type="InterPro" id="IPR003661">
    <property type="entry name" value="HisK_dim/P_dom"/>
</dbReference>
<dbReference type="InterPro" id="IPR036097">
    <property type="entry name" value="HisK_dim/P_sf"/>
</dbReference>
<dbReference type="SUPFAM" id="SSF55874">
    <property type="entry name" value="ATPase domain of HSP90 chaperone/DNA topoisomerase II/histidine kinase"/>
    <property type="match status" value="1"/>
</dbReference>
<dbReference type="CDD" id="cd17546">
    <property type="entry name" value="REC_hyHK_CKI1_RcsC-like"/>
    <property type="match status" value="1"/>
</dbReference>
<dbReference type="InterPro" id="IPR003594">
    <property type="entry name" value="HATPase_dom"/>
</dbReference>
<evidence type="ECO:0000313" key="10">
    <source>
        <dbReference type="EMBL" id="MFC0386439.1"/>
    </source>
</evidence>
<dbReference type="PROSITE" id="PS50109">
    <property type="entry name" value="HIS_KIN"/>
    <property type="match status" value="1"/>
</dbReference>
<evidence type="ECO:0000256" key="7">
    <source>
        <dbReference type="SAM" id="Phobius"/>
    </source>
</evidence>
<evidence type="ECO:0000256" key="3">
    <source>
        <dbReference type="ARBA" id="ARBA00022553"/>
    </source>
</evidence>
<evidence type="ECO:0000259" key="8">
    <source>
        <dbReference type="PROSITE" id="PS50109"/>
    </source>
</evidence>
<evidence type="ECO:0000313" key="11">
    <source>
        <dbReference type="Proteomes" id="UP001589789"/>
    </source>
</evidence>
<proteinExistence type="predicted"/>
<dbReference type="SMART" id="SM00388">
    <property type="entry name" value="HisKA"/>
    <property type="match status" value="1"/>
</dbReference>